<dbReference type="InParanoid" id="G4YIE9"/>
<evidence type="ECO:0008006" key="3">
    <source>
        <dbReference type="Google" id="ProtNLM"/>
    </source>
</evidence>
<dbReference type="RefSeq" id="XP_009515027.1">
    <property type="nucleotide sequence ID" value="XM_009516732.1"/>
</dbReference>
<keyword evidence="2" id="KW-1185">Reference proteome</keyword>
<name>G4YIE9_PHYSP</name>
<dbReference type="AlphaFoldDB" id="G4YIE9"/>
<evidence type="ECO:0000313" key="2">
    <source>
        <dbReference type="Proteomes" id="UP000002640"/>
    </source>
</evidence>
<sequence>MWNDSILLEHAEAVICSRPQTRFYRRPVLYIIDSYGCHVVPRLGQARCLEKKNRKAVIYLAPNMYLNVLETIHYLGHLGRFGHIFGMHYQLPPCQHVQPKPFATVQHFCLDWVNTQDADTISKAFRVCGLTVHRTFDMEGLHPSLRDLLNSSIQLDEWYQKYENLRDEDDGDDREEICINPPHWYIPSDIPASLFLCLYFSLASAVYDYKTVLTEFMTTLEDLAGLLDDDYLDAIRDGRQAIWELELFAALRFHSCNIDLKTLNYNCRVISTCTYTVPDAARTINMARIGLMCVLKVDGMQVSL</sequence>
<gene>
    <name evidence="1" type="ORF">PHYSODRAFT_476323</name>
</gene>
<dbReference type="KEGG" id="psoj:PHYSODRAFT_476323"/>
<reference evidence="1 2" key="1">
    <citation type="journal article" date="2006" name="Science">
        <title>Phytophthora genome sequences uncover evolutionary origins and mechanisms of pathogenesis.</title>
        <authorList>
            <person name="Tyler B.M."/>
            <person name="Tripathy S."/>
            <person name="Zhang X."/>
            <person name="Dehal P."/>
            <person name="Jiang R.H."/>
            <person name="Aerts A."/>
            <person name="Arredondo F.D."/>
            <person name="Baxter L."/>
            <person name="Bensasson D."/>
            <person name="Beynon J.L."/>
            <person name="Chapman J."/>
            <person name="Damasceno C.M."/>
            <person name="Dorrance A.E."/>
            <person name="Dou D."/>
            <person name="Dickerman A.W."/>
            <person name="Dubchak I.L."/>
            <person name="Garbelotto M."/>
            <person name="Gijzen M."/>
            <person name="Gordon S.G."/>
            <person name="Govers F."/>
            <person name="Grunwald N.J."/>
            <person name="Huang W."/>
            <person name="Ivors K.L."/>
            <person name="Jones R.W."/>
            <person name="Kamoun S."/>
            <person name="Krampis K."/>
            <person name="Lamour K.H."/>
            <person name="Lee M.K."/>
            <person name="McDonald W.H."/>
            <person name="Medina M."/>
            <person name="Meijer H.J."/>
            <person name="Nordberg E.K."/>
            <person name="Maclean D.J."/>
            <person name="Ospina-Giraldo M.D."/>
            <person name="Morris P.F."/>
            <person name="Phuntumart V."/>
            <person name="Putnam N.H."/>
            <person name="Rash S."/>
            <person name="Rose J.K."/>
            <person name="Sakihama Y."/>
            <person name="Salamov A.A."/>
            <person name="Savidor A."/>
            <person name="Scheuring C.F."/>
            <person name="Smith B.M."/>
            <person name="Sobral B.W."/>
            <person name="Terry A."/>
            <person name="Torto-Alalibo T.A."/>
            <person name="Win J."/>
            <person name="Xu Z."/>
            <person name="Zhang H."/>
            <person name="Grigoriev I.V."/>
            <person name="Rokhsar D.S."/>
            <person name="Boore J.L."/>
        </authorList>
    </citation>
    <scope>NUCLEOTIDE SEQUENCE [LARGE SCALE GENOMIC DNA]</scope>
    <source>
        <strain evidence="1 2">P6497</strain>
    </source>
</reference>
<protein>
    <recommendedName>
        <fullName evidence="3">DDE-1 domain-containing protein</fullName>
    </recommendedName>
</protein>
<proteinExistence type="predicted"/>
<organism evidence="1 2">
    <name type="scientific">Phytophthora sojae (strain P6497)</name>
    <name type="common">Soybean stem and root rot agent</name>
    <name type="synonym">Phytophthora megasperma f. sp. glycines</name>
    <dbReference type="NCBI Taxonomy" id="1094619"/>
    <lineage>
        <taxon>Eukaryota</taxon>
        <taxon>Sar</taxon>
        <taxon>Stramenopiles</taxon>
        <taxon>Oomycota</taxon>
        <taxon>Peronosporomycetes</taxon>
        <taxon>Peronosporales</taxon>
        <taxon>Peronosporaceae</taxon>
        <taxon>Phytophthora</taxon>
    </lineage>
</organism>
<dbReference type="EMBL" id="JH159151">
    <property type="protein sequence ID" value="EGZ27752.1"/>
    <property type="molecule type" value="Genomic_DNA"/>
</dbReference>
<evidence type="ECO:0000313" key="1">
    <source>
        <dbReference type="EMBL" id="EGZ27752.1"/>
    </source>
</evidence>
<dbReference type="GeneID" id="20654729"/>
<dbReference type="Proteomes" id="UP000002640">
    <property type="component" value="Unassembled WGS sequence"/>
</dbReference>
<accession>G4YIE9</accession>